<dbReference type="PANTHER" id="PTHR43477:SF1">
    <property type="entry name" value="DIHYDROANTICAPSIN 7-DEHYDROGENASE"/>
    <property type="match status" value="1"/>
</dbReference>
<proteinExistence type="inferred from homology"/>
<dbReference type="SUPFAM" id="SSF51735">
    <property type="entry name" value="NAD(P)-binding Rossmann-fold domains"/>
    <property type="match status" value="1"/>
</dbReference>
<organism evidence="3 4">
    <name type="scientific">Actinomadura parmotrematis</name>
    <dbReference type="NCBI Taxonomy" id="2864039"/>
    <lineage>
        <taxon>Bacteria</taxon>
        <taxon>Bacillati</taxon>
        <taxon>Actinomycetota</taxon>
        <taxon>Actinomycetes</taxon>
        <taxon>Streptosporangiales</taxon>
        <taxon>Thermomonosporaceae</taxon>
        <taxon>Actinomadura</taxon>
    </lineage>
</organism>
<evidence type="ECO:0000256" key="2">
    <source>
        <dbReference type="ARBA" id="ARBA00023002"/>
    </source>
</evidence>
<dbReference type="Gene3D" id="3.40.50.720">
    <property type="entry name" value="NAD(P)-binding Rossmann-like Domain"/>
    <property type="match status" value="1"/>
</dbReference>
<dbReference type="Proteomes" id="UP000774570">
    <property type="component" value="Unassembled WGS sequence"/>
</dbReference>
<gene>
    <name evidence="3" type="ORF">K1Y72_08175</name>
</gene>
<evidence type="ECO:0000313" key="4">
    <source>
        <dbReference type="Proteomes" id="UP000774570"/>
    </source>
</evidence>
<dbReference type="PRINTS" id="PR00081">
    <property type="entry name" value="GDHRDH"/>
</dbReference>
<dbReference type="EMBL" id="JAIBOA010000004">
    <property type="protein sequence ID" value="MBW8482334.1"/>
    <property type="molecule type" value="Genomic_DNA"/>
</dbReference>
<sequence>MGGSSGIGAATAALAAARGAEVVLTGRDEARLAATAAGIEGKATARRVDAADEGALAAFFAEGTAYDALVLALSGGSGGGPIADLDLADLRAGFEGKFWLHLRILQAALPHLTEDAAVTFLTASSARAAMPGTSGLAAINGALEAMVGPLAAELAPRRVNAVSPGVIATPWWDAVPAAQREALFAEYAAGLPAGRVGTAEEVAGAVVLTLENGYVTGAVIPVNGGFAP</sequence>
<evidence type="ECO:0000313" key="3">
    <source>
        <dbReference type="EMBL" id="MBW8482334.1"/>
    </source>
</evidence>
<dbReference type="InterPro" id="IPR051122">
    <property type="entry name" value="SDR_DHRS6-like"/>
</dbReference>
<name>A0ABS7FRH9_9ACTN</name>
<keyword evidence="4" id="KW-1185">Reference proteome</keyword>
<dbReference type="InterPro" id="IPR036291">
    <property type="entry name" value="NAD(P)-bd_dom_sf"/>
</dbReference>
<evidence type="ECO:0000256" key="1">
    <source>
        <dbReference type="ARBA" id="ARBA00006484"/>
    </source>
</evidence>
<keyword evidence="2" id="KW-0560">Oxidoreductase</keyword>
<accession>A0ABS7FRH9</accession>
<dbReference type="Pfam" id="PF13561">
    <property type="entry name" value="adh_short_C2"/>
    <property type="match status" value="1"/>
</dbReference>
<comment type="caution">
    <text evidence="3">The sequence shown here is derived from an EMBL/GenBank/DDBJ whole genome shotgun (WGS) entry which is preliminary data.</text>
</comment>
<protein>
    <submittedName>
        <fullName evidence="3">SDR family oxidoreductase</fullName>
    </submittedName>
</protein>
<dbReference type="PANTHER" id="PTHR43477">
    <property type="entry name" value="DIHYDROANTICAPSIN 7-DEHYDROGENASE"/>
    <property type="match status" value="1"/>
</dbReference>
<comment type="similarity">
    <text evidence="1">Belongs to the short-chain dehydrogenases/reductases (SDR) family.</text>
</comment>
<reference evidence="3 4" key="1">
    <citation type="submission" date="2021-07" db="EMBL/GenBank/DDBJ databases">
        <title>Actinomadura sp. PM05-2 isolated from lichen.</title>
        <authorList>
            <person name="Somphong A."/>
            <person name="Phongsopitanun W."/>
            <person name="Tanasupawat S."/>
            <person name="Peongsungnone V."/>
        </authorList>
    </citation>
    <scope>NUCLEOTIDE SEQUENCE [LARGE SCALE GENOMIC DNA]</scope>
    <source>
        <strain evidence="3 4">PM05-2</strain>
    </source>
</reference>
<dbReference type="InterPro" id="IPR002347">
    <property type="entry name" value="SDR_fam"/>
</dbReference>